<organism evidence="6 7">
    <name type="scientific">Mesorhizobium zhangyense</name>
    <dbReference type="NCBI Taxonomy" id="1776730"/>
    <lineage>
        <taxon>Bacteria</taxon>
        <taxon>Pseudomonadati</taxon>
        <taxon>Pseudomonadota</taxon>
        <taxon>Alphaproteobacteria</taxon>
        <taxon>Hyphomicrobiales</taxon>
        <taxon>Phyllobacteriaceae</taxon>
        <taxon>Mesorhizobium</taxon>
    </lineage>
</organism>
<proteinExistence type="inferred from homology"/>
<reference evidence="6 7" key="1">
    <citation type="submission" date="2020-02" db="EMBL/GenBank/DDBJ databases">
        <title>Genome sequence of the type strain CGMCC 1.15528 of Mesorhizobium zhangyense.</title>
        <authorList>
            <person name="Gao J."/>
            <person name="Sun J."/>
        </authorList>
    </citation>
    <scope>NUCLEOTIDE SEQUENCE [LARGE SCALE GENOMIC DNA]</scope>
    <source>
        <strain evidence="6 7">CGMCC 1.15528</strain>
    </source>
</reference>
<dbReference type="InterPro" id="IPR007324">
    <property type="entry name" value="Sugar-bd_dom_put"/>
</dbReference>
<dbReference type="Gene3D" id="1.10.10.60">
    <property type="entry name" value="Homeodomain-like"/>
    <property type="match status" value="1"/>
</dbReference>
<evidence type="ECO:0000256" key="1">
    <source>
        <dbReference type="ARBA" id="ARBA00010466"/>
    </source>
</evidence>
<dbReference type="CDD" id="cd00093">
    <property type="entry name" value="HTH_XRE"/>
    <property type="match status" value="1"/>
</dbReference>
<sequence length="322" mass="35163">MAIRATDQIIHKAAWLYYTHGLRQDEVAKQLGISRASVAMYLRKARDTGIVTISTSTQLFSQDVLAREVEDAFGLDTVWVVSPERDGPDAAAEVPVVAASVFLELVERGQRIGVAWGRTVYSMADVMPFADLQDVTVVQLCGNLGAPYSYRPDQCTMEIARRLNAKGLNFYAPLVLSSERLARELRDEPVIREQLASVADCDLALYSIGTVDEDSHVVKCGAMSPSEVHALRDNGAAGVVAGQMIDRHGTLLDCDYNRRIISADLNSIRAIRRRMVVIQEDSKLEPLLAALAGGLCSHLVITAEMARRLLARAAKPSVRASA</sequence>
<dbReference type="Pfam" id="PF04198">
    <property type="entry name" value="Sugar-bind"/>
    <property type="match status" value="1"/>
</dbReference>
<evidence type="ECO:0000313" key="7">
    <source>
        <dbReference type="Proteomes" id="UP000481252"/>
    </source>
</evidence>
<dbReference type="PANTHER" id="PTHR34294:SF1">
    <property type="entry name" value="TRANSCRIPTIONAL REGULATOR LSRR"/>
    <property type="match status" value="1"/>
</dbReference>
<keyword evidence="3" id="KW-0238">DNA-binding</keyword>
<evidence type="ECO:0000256" key="3">
    <source>
        <dbReference type="ARBA" id="ARBA00023125"/>
    </source>
</evidence>
<dbReference type="InterPro" id="IPR037171">
    <property type="entry name" value="NagB/RpiA_transferase-like"/>
</dbReference>
<comment type="caution">
    <text evidence="6">The sequence shown here is derived from an EMBL/GenBank/DDBJ whole genome shotgun (WGS) entry which is preliminary data.</text>
</comment>
<evidence type="ECO:0000259" key="5">
    <source>
        <dbReference type="Pfam" id="PF04198"/>
    </source>
</evidence>
<evidence type="ECO:0000313" key="6">
    <source>
        <dbReference type="EMBL" id="NGN43093.1"/>
    </source>
</evidence>
<dbReference type="RefSeq" id="WP_165119464.1">
    <property type="nucleotide sequence ID" value="NZ_JAAKZG010000008.1"/>
</dbReference>
<comment type="similarity">
    <text evidence="1">Belongs to the SorC transcriptional regulatory family.</text>
</comment>
<dbReference type="AlphaFoldDB" id="A0A7C9RC53"/>
<keyword evidence="2" id="KW-0805">Transcription regulation</keyword>
<dbReference type="GO" id="GO:0003677">
    <property type="term" value="F:DNA binding"/>
    <property type="evidence" value="ECO:0007669"/>
    <property type="project" value="UniProtKB-KW"/>
</dbReference>
<dbReference type="Proteomes" id="UP000481252">
    <property type="component" value="Unassembled WGS sequence"/>
</dbReference>
<protein>
    <submittedName>
        <fullName evidence="6">Sugar-binding transcriptional regulator</fullName>
    </submittedName>
</protein>
<accession>A0A7C9RC53</accession>
<dbReference type="EMBL" id="JAAKZG010000008">
    <property type="protein sequence ID" value="NGN43093.1"/>
    <property type="molecule type" value="Genomic_DNA"/>
</dbReference>
<dbReference type="SUPFAM" id="SSF100950">
    <property type="entry name" value="NagB/RpiA/CoA transferase-like"/>
    <property type="match status" value="1"/>
</dbReference>
<gene>
    <name evidence="6" type="ORF">G6N74_18645</name>
</gene>
<keyword evidence="4" id="KW-0804">Transcription</keyword>
<dbReference type="GO" id="GO:0030246">
    <property type="term" value="F:carbohydrate binding"/>
    <property type="evidence" value="ECO:0007669"/>
    <property type="project" value="InterPro"/>
</dbReference>
<evidence type="ECO:0000256" key="4">
    <source>
        <dbReference type="ARBA" id="ARBA00023163"/>
    </source>
</evidence>
<keyword evidence="7" id="KW-1185">Reference proteome</keyword>
<dbReference type="InterPro" id="IPR051054">
    <property type="entry name" value="SorC_transcr_regulators"/>
</dbReference>
<dbReference type="PANTHER" id="PTHR34294">
    <property type="entry name" value="TRANSCRIPTIONAL REGULATOR-RELATED"/>
    <property type="match status" value="1"/>
</dbReference>
<feature type="domain" description="Sugar-binding" evidence="5">
    <location>
        <begin position="65"/>
        <end position="311"/>
    </location>
</feature>
<dbReference type="InterPro" id="IPR001387">
    <property type="entry name" value="Cro/C1-type_HTH"/>
</dbReference>
<name>A0A7C9RC53_9HYPH</name>
<evidence type="ECO:0000256" key="2">
    <source>
        <dbReference type="ARBA" id="ARBA00023015"/>
    </source>
</evidence>
<dbReference type="Gene3D" id="3.40.50.1360">
    <property type="match status" value="1"/>
</dbReference>